<dbReference type="KEGG" id="chyd:H4K34_11375"/>
<gene>
    <name evidence="1" type="ORF">H4K34_11160</name>
    <name evidence="2" type="ORF">H4K34_11375</name>
</gene>
<dbReference type="EMBL" id="CP060139">
    <property type="protein sequence ID" value="QNR22936.1"/>
    <property type="molecule type" value="Genomic_DNA"/>
</dbReference>
<protein>
    <submittedName>
        <fullName evidence="2">Uncharacterized protein</fullName>
    </submittedName>
</protein>
<dbReference type="Proteomes" id="UP000516305">
    <property type="component" value="Chromosome"/>
</dbReference>
<evidence type="ECO:0000313" key="3">
    <source>
        <dbReference type="Proteomes" id="UP000516305"/>
    </source>
</evidence>
<evidence type="ECO:0000313" key="1">
    <source>
        <dbReference type="EMBL" id="QNR22936.1"/>
    </source>
</evidence>
<dbReference type="KEGG" id="chyd:H4K34_11160"/>
<keyword evidence="3" id="KW-1185">Reference proteome</keyword>
<dbReference type="AlphaFoldDB" id="A0A7H0VB81"/>
<evidence type="ECO:0000313" key="2">
    <source>
        <dbReference type="EMBL" id="QNR22979.1"/>
    </source>
</evidence>
<sequence>MSKNTIIEKAHLEVRKGMALRYSAGMEIPDIYSWAASETDQSIKYLKIRHRLGEIRELLREMKAKELAEFSKMPASI</sequence>
<name>A0A7H0VB81_9FLAO</name>
<dbReference type="EMBL" id="CP060139">
    <property type="protein sequence ID" value="QNR22979.1"/>
    <property type="molecule type" value="Genomic_DNA"/>
</dbReference>
<dbReference type="RefSeq" id="WP_210757505.1">
    <property type="nucleotide sequence ID" value="NZ_CP060139.1"/>
</dbReference>
<accession>A0A7H0VB81</accession>
<reference evidence="2 3" key="1">
    <citation type="submission" date="2020-08" db="EMBL/GenBank/DDBJ databases">
        <title>Croceimicrobium hydrocarbonivorans gen. nov., sp. nov., a novel marine bacterium isolated from a bacterial consortium that degrades polyethylene terephthalate.</title>
        <authorList>
            <person name="Liu R."/>
        </authorList>
    </citation>
    <scope>NUCLEOTIDE SEQUENCE [LARGE SCALE GENOMIC DNA]</scope>
    <source>
        <strain evidence="2 3">A20-9</strain>
    </source>
</reference>
<proteinExistence type="predicted"/>
<organism evidence="2 3">
    <name type="scientific">Croceimicrobium hydrocarbonivorans</name>
    <dbReference type="NCBI Taxonomy" id="2761580"/>
    <lineage>
        <taxon>Bacteria</taxon>
        <taxon>Pseudomonadati</taxon>
        <taxon>Bacteroidota</taxon>
        <taxon>Flavobacteriia</taxon>
        <taxon>Flavobacteriales</taxon>
        <taxon>Owenweeksiaceae</taxon>
        <taxon>Croceimicrobium</taxon>
    </lineage>
</organism>